<keyword evidence="4" id="KW-1185">Reference proteome</keyword>
<dbReference type="SUPFAM" id="SSF53850">
    <property type="entry name" value="Periplasmic binding protein-like II"/>
    <property type="match status" value="1"/>
</dbReference>
<dbReference type="InterPro" id="IPR006059">
    <property type="entry name" value="SBP"/>
</dbReference>
<dbReference type="InterPro" id="IPR050490">
    <property type="entry name" value="Bact_solute-bd_prot1"/>
</dbReference>
<reference evidence="3" key="1">
    <citation type="submission" date="2018-08" db="EMBL/GenBank/DDBJ databases">
        <title>A genome reference for cultivated species of the human gut microbiota.</title>
        <authorList>
            <person name="Zou Y."/>
            <person name="Xue W."/>
            <person name="Luo G."/>
        </authorList>
    </citation>
    <scope>NUCLEOTIDE SEQUENCE [LARGE SCALE GENOMIC DNA]</scope>
    <source>
        <strain evidence="3">TF05-5AC</strain>
    </source>
</reference>
<dbReference type="Gene3D" id="3.40.190.10">
    <property type="entry name" value="Periplasmic binding protein-like II"/>
    <property type="match status" value="3"/>
</dbReference>
<name>A0A3E3IAI5_9FIRM</name>
<dbReference type="Proteomes" id="UP000260812">
    <property type="component" value="Unassembled WGS sequence"/>
</dbReference>
<feature type="chain" id="PRO_5038489917" evidence="2">
    <location>
        <begin position="24"/>
        <end position="582"/>
    </location>
</feature>
<comment type="caution">
    <text evidence="3">The sequence shown here is derived from an EMBL/GenBank/DDBJ whole genome shotgun (WGS) entry which is preliminary data.</text>
</comment>
<dbReference type="RefSeq" id="WP_117543670.1">
    <property type="nucleotide sequence ID" value="NZ_QVLV01000002.1"/>
</dbReference>
<proteinExistence type="predicted"/>
<evidence type="ECO:0000313" key="4">
    <source>
        <dbReference type="Proteomes" id="UP000260812"/>
    </source>
</evidence>
<dbReference type="PANTHER" id="PTHR43649">
    <property type="entry name" value="ARABINOSE-BINDING PROTEIN-RELATED"/>
    <property type="match status" value="1"/>
</dbReference>
<feature type="signal peptide" evidence="2">
    <location>
        <begin position="1"/>
        <end position="23"/>
    </location>
</feature>
<organism evidence="3 4">
    <name type="scientific">Eisenbergiella massiliensis</name>
    <dbReference type="NCBI Taxonomy" id="1720294"/>
    <lineage>
        <taxon>Bacteria</taxon>
        <taxon>Bacillati</taxon>
        <taxon>Bacillota</taxon>
        <taxon>Clostridia</taxon>
        <taxon>Lachnospirales</taxon>
        <taxon>Lachnospiraceae</taxon>
        <taxon>Eisenbergiella</taxon>
    </lineage>
</organism>
<dbReference type="GeneID" id="97985876"/>
<dbReference type="PANTHER" id="PTHR43649:SF12">
    <property type="entry name" value="DIACETYLCHITOBIOSE BINDING PROTEIN DASA"/>
    <property type="match status" value="1"/>
</dbReference>
<gene>
    <name evidence="3" type="ORF">DXC51_02985</name>
</gene>
<dbReference type="PROSITE" id="PS51257">
    <property type="entry name" value="PROKAR_LIPOPROTEIN"/>
    <property type="match status" value="1"/>
</dbReference>
<evidence type="ECO:0000256" key="2">
    <source>
        <dbReference type="SAM" id="SignalP"/>
    </source>
</evidence>
<dbReference type="Pfam" id="PF01547">
    <property type="entry name" value="SBP_bac_1"/>
    <property type="match status" value="1"/>
</dbReference>
<dbReference type="EMBL" id="QVLV01000002">
    <property type="protein sequence ID" value="RGE64056.1"/>
    <property type="molecule type" value="Genomic_DNA"/>
</dbReference>
<protein>
    <submittedName>
        <fullName evidence="3">Extracellular solute-binding protein</fullName>
    </submittedName>
</protein>
<accession>A0A3E3IAI5</accession>
<evidence type="ECO:0000256" key="1">
    <source>
        <dbReference type="SAM" id="MobiDB-lite"/>
    </source>
</evidence>
<feature type="region of interest" description="Disordered" evidence="1">
    <location>
        <begin position="27"/>
        <end position="65"/>
    </location>
</feature>
<dbReference type="AlphaFoldDB" id="A0A3E3IAI5"/>
<keyword evidence="2" id="KW-0732">Signal</keyword>
<sequence>MKKKKLLSILLSAALAFSLTACGNSNNEAQTSNSASSSTSTPTTASKDASSSDADASTDTAEADPFGKYADPLEIHFVRATDDTIETNVLANLPGQTLEDNFWLDTYEDELGIKIVYDWIVKGDDEFNQKMNVSMASEELPDVMCVTATQMMQLIDAGLVQEMGPVFEQYATDFTKEVMNQEGDSPFLAGQKDGVQYGLPVTGGSVDSVDLMWIRTDWLEKLNLEVPTTMDEVLTMVDQFVNADFDGNGAKDTVGIGVAGTSMLGGGFGGLRGFFNAYGAYPGIWVEKDGQLAYGAIQPECKTALAALHDMYEKGYIDTEFGVKDSTKAGEAAAAGKCGFTFGQQWLSLTPFQSCKDNDPDSQWSAYPLPSATGEPAVAQADLGTNRWIAVNKNFEHPEAVVKMINLFIEKCWGETGDNGKYYAPPEAEGVWKLSPIQCSMPHKNLQAYLDIEAARQSGDTSSLTGEAKSIQDKLDSYYSGSDEGFALWGWERIYGPDPSSYSSINAMSEDNRIMINKFVGAPTETMTEKLSTLETMRDEVYTKIIIGEASIDEFDTFVEDFNKLGGSDMTAEVNEWYSSVK</sequence>
<feature type="compositionally biased region" description="Low complexity" evidence="1">
    <location>
        <begin position="31"/>
        <end position="64"/>
    </location>
</feature>
<evidence type="ECO:0000313" key="3">
    <source>
        <dbReference type="EMBL" id="RGE64056.1"/>
    </source>
</evidence>